<comment type="caution">
    <text evidence="2">The sequence shown here is derived from an EMBL/GenBank/DDBJ whole genome shotgun (WGS) entry which is preliminary data.</text>
</comment>
<keyword evidence="3" id="KW-1185">Reference proteome</keyword>
<evidence type="ECO:0000313" key="2">
    <source>
        <dbReference type="EMBL" id="MEM0543919.1"/>
    </source>
</evidence>
<keyword evidence="1" id="KW-0732">Signal</keyword>
<dbReference type="RefSeq" id="WP_342697087.1">
    <property type="nucleotide sequence ID" value="NZ_JBCGDO010000033.1"/>
</dbReference>
<dbReference type="Proteomes" id="UP001460072">
    <property type="component" value="Unassembled WGS sequence"/>
</dbReference>
<evidence type="ECO:0000256" key="1">
    <source>
        <dbReference type="SAM" id="SignalP"/>
    </source>
</evidence>
<evidence type="ECO:0008006" key="4">
    <source>
        <dbReference type="Google" id="ProtNLM"/>
    </source>
</evidence>
<feature type="chain" id="PRO_5045570103" description="MetA-pathway of phenol degradation" evidence="1">
    <location>
        <begin position="32"/>
        <end position="265"/>
    </location>
</feature>
<accession>A0ABU9NAJ4</accession>
<reference evidence="2 3" key="1">
    <citation type="submission" date="2024-03" db="EMBL/GenBank/DDBJ databases">
        <title>Two novel species of the genus Flavobacterium exhibiting potentially degradation of complex polysaccharides.</title>
        <authorList>
            <person name="Lian X."/>
        </authorList>
    </citation>
    <scope>NUCLEOTIDE SEQUENCE [LARGE SCALE GENOMIC DNA]</scope>
    <source>
        <strain evidence="3">j3</strain>
    </source>
</reference>
<gene>
    <name evidence="2" type="ORF">WFZ85_15015</name>
</gene>
<evidence type="ECO:0000313" key="3">
    <source>
        <dbReference type="Proteomes" id="UP001460072"/>
    </source>
</evidence>
<feature type="signal peptide" evidence="1">
    <location>
        <begin position="1"/>
        <end position="31"/>
    </location>
</feature>
<name>A0ABU9NAJ4_9FLAO</name>
<proteinExistence type="predicted"/>
<protein>
    <recommendedName>
        <fullName evidence="4">MetA-pathway of phenol degradation</fullName>
    </recommendedName>
</protein>
<dbReference type="EMBL" id="JBCGDO010000033">
    <property type="protein sequence ID" value="MEM0543919.1"/>
    <property type="molecule type" value="Genomic_DNA"/>
</dbReference>
<sequence>MTINSHKLSFIQFLKKLFLLFFFLPCLNTFAQTDSLAIEKLRTESGVDPTRVNSRVGFSTLYFDKANNASSISNKFSVVLGVNRWSFSIKPEIISFHNGIAGTGFETAFSDIKFSILNAFYVKGKNSLAGSVEFSLPFGKQGFGSQIFTATPAITYSYTINPSLFLAVQPQYAFAIAKDNLYPDLSVLTNRIFIAKFTKTGMFYVFEPRTIFDFENENFDLILSPIIGKSLGAGFNLIGLMEIPTKQSTLNNRGVLYQIGFNKNF</sequence>
<organism evidence="2 3">
    <name type="scientific">Flavobacterium aureirubrum</name>
    <dbReference type="NCBI Taxonomy" id="3133147"/>
    <lineage>
        <taxon>Bacteria</taxon>
        <taxon>Pseudomonadati</taxon>
        <taxon>Bacteroidota</taxon>
        <taxon>Flavobacteriia</taxon>
        <taxon>Flavobacteriales</taxon>
        <taxon>Flavobacteriaceae</taxon>
        <taxon>Flavobacterium</taxon>
    </lineage>
</organism>